<dbReference type="SUPFAM" id="SSF51197">
    <property type="entry name" value="Clavaminate synthase-like"/>
    <property type="match status" value="1"/>
</dbReference>
<reference evidence="7" key="1">
    <citation type="submission" date="2022-08" db="EMBL/GenBank/DDBJ databases">
        <authorList>
            <person name="Marques A."/>
        </authorList>
    </citation>
    <scope>NUCLEOTIDE SEQUENCE</scope>
    <source>
        <strain evidence="7">RhyPub2mFocal</strain>
        <tissue evidence="7">Leaves</tissue>
    </source>
</reference>
<dbReference type="Gene3D" id="2.60.120.330">
    <property type="entry name" value="B-lactam Antibiotic, Isopenicillin N Synthase, Chain"/>
    <property type="match status" value="1"/>
</dbReference>
<dbReference type="Pfam" id="PF03171">
    <property type="entry name" value="2OG-FeII_Oxy"/>
    <property type="match status" value="1"/>
</dbReference>
<evidence type="ECO:0000256" key="3">
    <source>
        <dbReference type="ARBA" id="ARBA00023002"/>
    </source>
</evidence>
<dbReference type="Pfam" id="PF14226">
    <property type="entry name" value="DIOX_N"/>
    <property type="match status" value="1"/>
</dbReference>
<dbReference type="FunFam" id="2.60.120.330:FF:000006">
    <property type="entry name" value="2-oxoglutarate-Fe(II) type oxidoreductase hxnY"/>
    <property type="match status" value="1"/>
</dbReference>
<dbReference type="GO" id="GO:0051213">
    <property type="term" value="F:dioxygenase activity"/>
    <property type="evidence" value="ECO:0007669"/>
    <property type="project" value="UniProtKB-ARBA"/>
</dbReference>
<protein>
    <submittedName>
        <fullName evidence="7">2-oxoglutarate (2OG) and Fe(II)-dependent oxygenase superfamily protein</fullName>
    </submittedName>
</protein>
<dbReference type="PANTHER" id="PTHR10209:SF590">
    <property type="entry name" value="2-OXOGLUTARATE (2OG) AND FE(II)-DEPENDENT OXYGENASE SUPERFAMILY PROTEIN"/>
    <property type="match status" value="1"/>
</dbReference>
<keyword evidence="4 5" id="KW-0408">Iron</keyword>
<dbReference type="InterPro" id="IPR005123">
    <property type="entry name" value="Oxoglu/Fe-dep_dioxygenase_dom"/>
</dbReference>
<dbReference type="InterPro" id="IPR044861">
    <property type="entry name" value="IPNS-like_FE2OG_OXY"/>
</dbReference>
<proteinExistence type="inferred from homology"/>
<dbReference type="InterPro" id="IPR026992">
    <property type="entry name" value="DIOX_N"/>
</dbReference>
<dbReference type="AlphaFoldDB" id="A0AAV8ET74"/>
<keyword evidence="3 5" id="KW-0560">Oxidoreductase</keyword>
<keyword evidence="8" id="KW-1185">Reference proteome</keyword>
<dbReference type="InterPro" id="IPR027443">
    <property type="entry name" value="IPNS-like_sf"/>
</dbReference>
<comment type="caution">
    <text evidence="7">The sequence shown here is derived from an EMBL/GenBank/DDBJ whole genome shotgun (WGS) entry which is preliminary data.</text>
</comment>
<evidence type="ECO:0000256" key="2">
    <source>
        <dbReference type="ARBA" id="ARBA00022723"/>
    </source>
</evidence>
<dbReference type="Proteomes" id="UP001140206">
    <property type="component" value="Chromosome 2"/>
</dbReference>
<dbReference type="PANTHER" id="PTHR10209">
    <property type="entry name" value="OXIDOREDUCTASE, 2OG-FE II OXYGENASE FAMILY PROTEIN"/>
    <property type="match status" value="1"/>
</dbReference>
<evidence type="ECO:0000256" key="5">
    <source>
        <dbReference type="RuleBase" id="RU003682"/>
    </source>
</evidence>
<sequence length="373" mass="42412">MADCTPMIPADMSASELELNEFVKHSELGARHLKSGPASQLPTLRRILHRSLHDKAHIYLVDLEVEMSPPNLYLPLIDLSSTDRASTAQSIRKACMDHGFFYVINHGIDDFIVKSLFRESMKFFDLPLSEKMKLERSKDHRGYTAPYSETLDTSSKFKGDLKESFYVGPINDSLNQWPSKESLPAWKVTMESYYEKILNVGFRLISLISIALNLDENFFTKIGALDSPMGFLRLLHYPGEIPESDKGKYGASAHSDYGMITLLVTDGMPGLQICREKDRSPQLWEGVDHVERALIVNIGDIMERWTNCTFRSTLHRVVAVGQERYSAAFFLDPNYDCVVECLETCCSETSPPRFPPIKSGDYLEERLRLTYSQ</sequence>
<feature type="domain" description="Fe2OG dioxygenase" evidence="6">
    <location>
        <begin position="227"/>
        <end position="333"/>
    </location>
</feature>
<dbReference type="GO" id="GO:0046872">
    <property type="term" value="F:metal ion binding"/>
    <property type="evidence" value="ECO:0007669"/>
    <property type="project" value="UniProtKB-KW"/>
</dbReference>
<gene>
    <name evidence="7" type="ORF">LUZ62_035826</name>
</gene>
<dbReference type="PROSITE" id="PS51471">
    <property type="entry name" value="FE2OG_OXY"/>
    <property type="match status" value="1"/>
</dbReference>
<keyword evidence="2 5" id="KW-0479">Metal-binding</keyword>
<name>A0AAV8ET74_9POAL</name>
<accession>A0AAV8ET74</accession>
<dbReference type="PRINTS" id="PR00682">
    <property type="entry name" value="IPNSYNTHASE"/>
</dbReference>
<dbReference type="EMBL" id="JAMFTS010000002">
    <property type="protein sequence ID" value="KAJ4784580.1"/>
    <property type="molecule type" value="Genomic_DNA"/>
</dbReference>
<comment type="similarity">
    <text evidence="1 5">Belongs to the iron/ascorbate-dependent oxidoreductase family.</text>
</comment>
<evidence type="ECO:0000256" key="1">
    <source>
        <dbReference type="ARBA" id="ARBA00008056"/>
    </source>
</evidence>
<evidence type="ECO:0000313" key="7">
    <source>
        <dbReference type="EMBL" id="KAJ4784580.1"/>
    </source>
</evidence>
<evidence type="ECO:0000313" key="8">
    <source>
        <dbReference type="Proteomes" id="UP001140206"/>
    </source>
</evidence>
<evidence type="ECO:0000256" key="4">
    <source>
        <dbReference type="ARBA" id="ARBA00023004"/>
    </source>
</evidence>
<organism evidence="7 8">
    <name type="scientific">Rhynchospora pubera</name>
    <dbReference type="NCBI Taxonomy" id="906938"/>
    <lineage>
        <taxon>Eukaryota</taxon>
        <taxon>Viridiplantae</taxon>
        <taxon>Streptophyta</taxon>
        <taxon>Embryophyta</taxon>
        <taxon>Tracheophyta</taxon>
        <taxon>Spermatophyta</taxon>
        <taxon>Magnoliopsida</taxon>
        <taxon>Liliopsida</taxon>
        <taxon>Poales</taxon>
        <taxon>Cyperaceae</taxon>
        <taxon>Cyperoideae</taxon>
        <taxon>Rhynchosporeae</taxon>
        <taxon>Rhynchospora</taxon>
    </lineage>
</organism>
<evidence type="ECO:0000259" key="6">
    <source>
        <dbReference type="PROSITE" id="PS51471"/>
    </source>
</evidence>